<dbReference type="AlphaFoldDB" id="A0A1G4KC85"/>
<comment type="subcellular location">
    <subcellularLocation>
        <location evidence="2">Mitochondrion</location>
    </subcellularLocation>
</comment>
<evidence type="ECO:0000313" key="9">
    <source>
        <dbReference type="EMBL" id="SCV01944.1"/>
    </source>
</evidence>
<keyword evidence="7" id="KW-0809">Transit peptide</keyword>
<dbReference type="Proteomes" id="UP000189911">
    <property type="component" value="Chromosome F"/>
</dbReference>
<keyword evidence="6" id="KW-0810">Translation regulation</keyword>
<keyword evidence="8" id="KW-0496">Mitochondrion</keyword>
<dbReference type="Pfam" id="PF12921">
    <property type="entry name" value="ATP13"/>
    <property type="match status" value="1"/>
</dbReference>
<comment type="function">
    <text evidence="1">Required for translation of the mitochondrial OLI1 transcript coding for the mitochondrial ATP synthase subunit 9.</text>
</comment>
<dbReference type="GO" id="GO:0006417">
    <property type="term" value="P:regulation of translation"/>
    <property type="evidence" value="ECO:0007669"/>
    <property type="project" value="UniProtKB-KW"/>
</dbReference>
<comment type="subunit">
    <text evidence="4">Binds to the 5'UTR of the OLI1 mRNA.</text>
</comment>
<evidence type="ECO:0000256" key="3">
    <source>
        <dbReference type="ARBA" id="ARBA00009790"/>
    </source>
</evidence>
<evidence type="ECO:0000313" key="10">
    <source>
        <dbReference type="Proteomes" id="UP000189911"/>
    </source>
</evidence>
<proteinExistence type="inferred from homology"/>
<sequence>MLPKRGTIRLPFKKWNSTVAINYNISNADLRLSAEQSSLNASLKKSIKANVTLQNVLKDRNKSKILTLEPLVSEHKLGLSSERHLTRLSALLHAQEYITILVEITLQSKLDEDYGQKIFTQNILTHMEFSSFIQGLLNSSDLANKLTQVAPPGTHGAEMIFNLYKIYLGAIGPGPLSPLQLHDLNQLIHFFIKSSQLRKAQMVLDKILDSYQNQLPCDVTSAVHYLQLRCGALPRSWPVNTETGIKFRSPKSRKSHVSSNYKAFDKSFVQEFLHQLNNPANHWSHRSSTTLESAVIYSLGFMGQVSMIEDLILKKWGISLDTTTKIQSTKATVGPTSEILISILTSLARNNQMASALQLIDLFITKYPEVELNKMFWRRLFQHSTGLWNPKKDPRGQLSSGCWEVMQQWHETRGRQLHIDIILLEERYVVLRMTNNYKEAIKVFPQCLSQLYEKNDLTAKEIGLVQKYAKLILKNLAASGNYHNALQFIKEWSPNNELEISFRSYFDEHRERYLNRNKKKLEASQQKQKAFDDEEEDGMLLGRLW</sequence>
<evidence type="ECO:0000256" key="2">
    <source>
        <dbReference type="ARBA" id="ARBA00004173"/>
    </source>
</evidence>
<evidence type="ECO:0000256" key="5">
    <source>
        <dbReference type="ARBA" id="ARBA00019258"/>
    </source>
</evidence>
<accession>A0A1G4KC85</accession>
<reference evidence="10" key="1">
    <citation type="submission" date="2016-03" db="EMBL/GenBank/DDBJ databases">
        <authorList>
            <person name="Devillers Hugo."/>
        </authorList>
    </citation>
    <scope>NUCLEOTIDE SEQUENCE [LARGE SCALE GENOMIC DNA]</scope>
</reference>
<dbReference type="InterPro" id="IPR024319">
    <property type="entry name" value="ATPase_expression_mit"/>
</dbReference>
<evidence type="ECO:0000256" key="6">
    <source>
        <dbReference type="ARBA" id="ARBA00022845"/>
    </source>
</evidence>
<name>A0A1G4KC85_9SACH</name>
<organism evidence="9 10">
    <name type="scientific">Lachancea nothofagi CBS 11611</name>
    <dbReference type="NCBI Taxonomy" id="1266666"/>
    <lineage>
        <taxon>Eukaryota</taxon>
        <taxon>Fungi</taxon>
        <taxon>Dikarya</taxon>
        <taxon>Ascomycota</taxon>
        <taxon>Saccharomycotina</taxon>
        <taxon>Saccharomycetes</taxon>
        <taxon>Saccharomycetales</taxon>
        <taxon>Saccharomycetaceae</taxon>
        <taxon>Lachancea</taxon>
    </lineage>
</organism>
<evidence type="ECO:0000256" key="4">
    <source>
        <dbReference type="ARBA" id="ARBA00011657"/>
    </source>
</evidence>
<evidence type="ECO:0000256" key="7">
    <source>
        <dbReference type="ARBA" id="ARBA00022946"/>
    </source>
</evidence>
<dbReference type="GO" id="GO:0005739">
    <property type="term" value="C:mitochondrion"/>
    <property type="evidence" value="ECO:0007669"/>
    <property type="project" value="UniProtKB-SubCell"/>
</dbReference>
<evidence type="ECO:0000256" key="1">
    <source>
        <dbReference type="ARBA" id="ARBA00002412"/>
    </source>
</evidence>
<keyword evidence="10" id="KW-1185">Reference proteome</keyword>
<dbReference type="EMBL" id="LT598452">
    <property type="protein sequence ID" value="SCV01944.1"/>
    <property type="molecule type" value="Genomic_DNA"/>
</dbReference>
<protein>
    <recommendedName>
        <fullName evidence="5">ATPase expression protein 2, mitochondrial</fullName>
    </recommendedName>
</protein>
<comment type="similarity">
    <text evidence="3">Belongs to the AEP2 family.</text>
</comment>
<gene>
    <name evidence="9" type="ORF">LANO_0F14312G</name>
</gene>
<dbReference type="OrthoDB" id="4062665at2759"/>
<evidence type="ECO:0000256" key="8">
    <source>
        <dbReference type="ARBA" id="ARBA00023128"/>
    </source>
</evidence>